<keyword evidence="3" id="KW-1185">Reference proteome</keyword>
<dbReference type="InterPro" id="IPR037126">
    <property type="entry name" value="PdaC/RsiV-like_sf"/>
</dbReference>
<dbReference type="EMBL" id="FZLN01000001">
    <property type="protein sequence ID" value="SNQ28214.1"/>
    <property type="molecule type" value="Genomic_DNA"/>
</dbReference>
<dbReference type="Gene3D" id="3.90.640.20">
    <property type="entry name" value="Heat-shock cognate protein, ATPase"/>
    <property type="match status" value="1"/>
</dbReference>
<dbReference type="Pfam" id="PF11738">
    <property type="entry name" value="DUF3298"/>
    <property type="match status" value="1"/>
</dbReference>
<sequence>MLLTQRHISIFKPLTFLWLAYALVGCQKENTTAQDNTASAVASTVAASEHIPTVHAETLAVTLPQKIACESDECTEYDVKTIQTNVNWLNDYFLDRLKKDIPMAFTKASRPTPPHLKEEDTSKNSYSVRFLSQNNQLATFVLETDLYTAGSAHGMYHREYIVFDLAQKKRIHLADLFPTERQVDVYSALFHANKKWLEEHGIQHGHLEPTDNFYYDDKGVVFVYPLYELASYAEGMTELVLPYDQVKTLFYPQYVPQGPVKKVE</sequence>
<evidence type="ECO:0000313" key="2">
    <source>
        <dbReference type="EMBL" id="SNQ28214.1"/>
    </source>
</evidence>
<dbReference type="InterPro" id="IPR021729">
    <property type="entry name" value="DUF3298"/>
</dbReference>
<protein>
    <recommendedName>
        <fullName evidence="1">DUF3298 domain-containing protein</fullName>
    </recommendedName>
</protein>
<organism evidence="2 3">
    <name type="scientific">Acinetobacter apis</name>
    <dbReference type="NCBI Taxonomy" id="1229165"/>
    <lineage>
        <taxon>Bacteria</taxon>
        <taxon>Pseudomonadati</taxon>
        <taxon>Pseudomonadota</taxon>
        <taxon>Gammaproteobacteria</taxon>
        <taxon>Moraxellales</taxon>
        <taxon>Moraxellaceae</taxon>
        <taxon>Acinetobacter</taxon>
    </lineage>
</organism>
<dbReference type="OrthoDB" id="6697831at2"/>
<name>A0A217ECR8_9GAMM</name>
<dbReference type="RefSeq" id="WP_088822223.1">
    <property type="nucleotide sequence ID" value="NZ_FZLN01000001.1"/>
</dbReference>
<dbReference type="Proteomes" id="UP000243463">
    <property type="component" value="Unassembled WGS sequence"/>
</dbReference>
<proteinExistence type="predicted"/>
<dbReference type="PROSITE" id="PS51257">
    <property type="entry name" value="PROKAR_LIPOPROTEIN"/>
    <property type="match status" value="1"/>
</dbReference>
<gene>
    <name evidence="2" type="ORF">SAMN05444584_0126</name>
</gene>
<evidence type="ECO:0000313" key="3">
    <source>
        <dbReference type="Proteomes" id="UP000243463"/>
    </source>
</evidence>
<evidence type="ECO:0000259" key="1">
    <source>
        <dbReference type="Pfam" id="PF11738"/>
    </source>
</evidence>
<reference evidence="3" key="1">
    <citation type="submission" date="2017-06" db="EMBL/GenBank/DDBJ databases">
        <authorList>
            <person name="Varghese N."/>
            <person name="Submissions S."/>
        </authorList>
    </citation>
    <scope>NUCLEOTIDE SEQUENCE [LARGE SCALE GENOMIC DNA]</scope>
    <source>
        <strain evidence="3">ANC 5114</strain>
    </source>
</reference>
<dbReference type="Gene3D" id="3.30.565.40">
    <property type="entry name" value="Fervidobacterium nodosum Rt17-B1 like"/>
    <property type="match status" value="1"/>
</dbReference>
<dbReference type="AlphaFoldDB" id="A0A217ECR8"/>
<accession>A0A217ECR8</accession>
<feature type="domain" description="DUF3298" evidence="1">
    <location>
        <begin position="202"/>
        <end position="244"/>
    </location>
</feature>